<comment type="similarity">
    <text evidence="5 6">Belongs to the complex I subunit 1 family.</text>
</comment>
<feature type="transmembrane region" description="Helical" evidence="5">
    <location>
        <begin position="309"/>
        <end position="327"/>
    </location>
</feature>
<keyword evidence="5 6" id="KW-0520">NAD</keyword>
<dbReference type="Pfam" id="PF00146">
    <property type="entry name" value="NADHdh"/>
    <property type="match status" value="1"/>
</dbReference>
<dbReference type="PANTHER" id="PTHR11432">
    <property type="entry name" value="NADH DEHYDROGENASE SUBUNIT 1"/>
    <property type="match status" value="1"/>
</dbReference>
<keyword evidence="5" id="KW-1278">Translocase</keyword>
<evidence type="ECO:0000256" key="3">
    <source>
        <dbReference type="ARBA" id="ARBA00022989"/>
    </source>
</evidence>
<feature type="transmembrane region" description="Helical" evidence="5">
    <location>
        <begin position="270"/>
        <end position="289"/>
    </location>
</feature>
<dbReference type="GO" id="GO:0009060">
    <property type="term" value="P:aerobic respiration"/>
    <property type="evidence" value="ECO:0007669"/>
    <property type="project" value="TreeGrafter"/>
</dbReference>
<sequence>MEIFNSLLPELIRIVVCAVCGAVIVFGNALVMGYAERKLAGRIMLRPGPMEVGFHGLYQLVVDGLKLMGKQLVIPVNADKPLYMLAPLLAFAPVFVPLLVLPFSEKIQGFDLDIGMLVILAFASINVLAILIGGWSSNNKYSLFGAIRSVAQNVAYEIPMLISLLAIVFMTNTFSLKEIAAAQSPVWFVVIQPLAFLIYIVAMVAETNRAPFDLPEAESELTAGFHTEYSGMSFSLFVLGEYANMFIVCSVATVFFLGGSSGIPLPFFEYTGIVWFLMKVYLLMFFLVWIRWTYPRTRFDQLMNFCWKYLIPFSLVNLLITVVMVKLV</sequence>
<feature type="transmembrane region" description="Helical" evidence="5">
    <location>
        <begin position="114"/>
        <end position="135"/>
    </location>
</feature>
<gene>
    <name evidence="5" type="primary">nuoH</name>
    <name evidence="7" type="ORF">SAMN05660420_02598</name>
</gene>
<keyword evidence="2 5" id="KW-0812">Transmembrane</keyword>
<evidence type="ECO:0000256" key="6">
    <source>
        <dbReference type="RuleBase" id="RU000471"/>
    </source>
</evidence>
<keyword evidence="3 5" id="KW-1133">Transmembrane helix</keyword>
<feature type="transmembrane region" description="Helical" evidence="5">
    <location>
        <begin position="82"/>
        <end position="102"/>
    </location>
</feature>
<comment type="function">
    <text evidence="5">NDH-1 shuttles electrons from NADH, via FMN and iron-sulfur (Fe-S) centers, to quinones in the respiratory chain. The immediate electron acceptor for the enzyme in this species is believed to be ubiquinone. Couples the redox reaction to proton translocation (for every two electrons transferred, four hydrogen ions are translocated across the cytoplasmic membrane), and thus conserves the redox energy in a proton gradient. This subunit may bind ubiquinone.</text>
</comment>
<evidence type="ECO:0000256" key="5">
    <source>
        <dbReference type="HAMAP-Rule" id="MF_01350"/>
    </source>
</evidence>
<dbReference type="GO" id="GO:0016655">
    <property type="term" value="F:oxidoreductase activity, acting on NAD(P)H, quinone or similar compound as acceptor"/>
    <property type="evidence" value="ECO:0007669"/>
    <property type="project" value="UniProtKB-UniRule"/>
</dbReference>
<comment type="subcellular location">
    <subcellularLocation>
        <location evidence="5 6">Cell membrane</location>
        <topology evidence="5 6">Multi-pass membrane protein</topology>
    </subcellularLocation>
    <subcellularLocation>
        <location evidence="1">Membrane</location>
        <topology evidence="1">Multi-pass membrane protein</topology>
    </subcellularLocation>
</comment>
<evidence type="ECO:0000256" key="4">
    <source>
        <dbReference type="ARBA" id="ARBA00023136"/>
    </source>
</evidence>
<dbReference type="PROSITE" id="PS00668">
    <property type="entry name" value="COMPLEX1_ND1_2"/>
    <property type="match status" value="1"/>
</dbReference>
<dbReference type="AlphaFoldDB" id="A0A1H4CKX1"/>
<dbReference type="GO" id="GO:0005886">
    <property type="term" value="C:plasma membrane"/>
    <property type="evidence" value="ECO:0007669"/>
    <property type="project" value="UniProtKB-SubCell"/>
</dbReference>
<dbReference type="EC" id="7.1.1.-" evidence="5"/>
<comment type="subunit">
    <text evidence="5">NDH-1 is composed of 14 different subunits. Subunits NuoA, H, J, K, L, M, N constitute the membrane sector of the complex.</text>
</comment>
<organism evidence="7 8">
    <name type="scientific">Desulfuromusa kysingii</name>
    <dbReference type="NCBI Taxonomy" id="37625"/>
    <lineage>
        <taxon>Bacteria</taxon>
        <taxon>Pseudomonadati</taxon>
        <taxon>Thermodesulfobacteriota</taxon>
        <taxon>Desulfuromonadia</taxon>
        <taxon>Desulfuromonadales</taxon>
        <taxon>Geopsychrobacteraceae</taxon>
        <taxon>Desulfuromusa</taxon>
    </lineage>
</organism>
<evidence type="ECO:0000256" key="1">
    <source>
        <dbReference type="ARBA" id="ARBA00004141"/>
    </source>
</evidence>
<dbReference type="PANTHER" id="PTHR11432:SF3">
    <property type="entry name" value="NADH-UBIQUINONE OXIDOREDUCTASE CHAIN 1"/>
    <property type="match status" value="1"/>
</dbReference>
<dbReference type="HAMAP" id="MF_01350">
    <property type="entry name" value="NDH1_NuoH"/>
    <property type="match status" value="1"/>
</dbReference>
<feature type="transmembrane region" description="Helical" evidence="5">
    <location>
        <begin position="155"/>
        <end position="174"/>
    </location>
</feature>
<keyword evidence="5" id="KW-0830">Ubiquinone</keyword>
<dbReference type="InterPro" id="IPR018086">
    <property type="entry name" value="NADH_UbQ_OxRdtase_su1_CS"/>
</dbReference>
<dbReference type="RefSeq" id="WP_092349355.1">
    <property type="nucleotide sequence ID" value="NZ_FNQN01000008.1"/>
</dbReference>
<feature type="transmembrane region" description="Helical" evidence="5">
    <location>
        <begin position="186"/>
        <end position="205"/>
    </location>
</feature>
<name>A0A1H4CKX1_9BACT</name>
<dbReference type="NCBIfam" id="NF004741">
    <property type="entry name" value="PRK06076.1-2"/>
    <property type="match status" value="1"/>
</dbReference>
<dbReference type="STRING" id="37625.SAMN05660420_02598"/>
<comment type="catalytic activity">
    <reaction evidence="5">
        <text>a quinone + NADH + 5 H(+)(in) = a quinol + NAD(+) + 4 H(+)(out)</text>
        <dbReference type="Rhea" id="RHEA:57888"/>
        <dbReference type="ChEBI" id="CHEBI:15378"/>
        <dbReference type="ChEBI" id="CHEBI:24646"/>
        <dbReference type="ChEBI" id="CHEBI:57540"/>
        <dbReference type="ChEBI" id="CHEBI:57945"/>
        <dbReference type="ChEBI" id="CHEBI:132124"/>
    </reaction>
</comment>
<dbReference type="GO" id="GO:0003954">
    <property type="term" value="F:NADH dehydrogenase activity"/>
    <property type="evidence" value="ECO:0007669"/>
    <property type="project" value="TreeGrafter"/>
</dbReference>
<dbReference type="InterPro" id="IPR001694">
    <property type="entry name" value="NADH_UbQ_OxRdtase_su1/FPO"/>
</dbReference>
<evidence type="ECO:0000313" key="8">
    <source>
        <dbReference type="Proteomes" id="UP000199409"/>
    </source>
</evidence>
<keyword evidence="4 5" id="KW-0472">Membrane</keyword>
<keyword evidence="5" id="KW-1003">Cell membrane</keyword>
<protein>
    <recommendedName>
        <fullName evidence="5">NADH-quinone oxidoreductase subunit H</fullName>
        <ecNumber evidence="5">7.1.1.-</ecNumber>
    </recommendedName>
    <alternativeName>
        <fullName evidence="5">NADH dehydrogenase I subunit H</fullName>
    </alternativeName>
    <alternativeName>
        <fullName evidence="5">NDH-1 subunit H</fullName>
    </alternativeName>
</protein>
<dbReference type="EMBL" id="FNQN01000008">
    <property type="protein sequence ID" value="SEA60984.1"/>
    <property type="molecule type" value="Genomic_DNA"/>
</dbReference>
<reference evidence="7 8" key="1">
    <citation type="submission" date="2016-10" db="EMBL/GenBank/DDBJ databases">
        <authorList>
            <person name="de Groot N.N."/>
        </authorList>
    </citation>
    <scope>NUCLEOTIDE SEQUENCE [LARGE SCALE GENOMIC DNA]</scope>
    <source>
        <strain evidence="7 8">DSM 7343</strain>
    </source>
</reference>
<accession>A0A1H4CKX1</accession>
<dbReference type="Proteomes" id="UP000199409">
    <property type="component" value="Unassembled WGS sequence"/>
</dbReference>
<feature type="transmembrane region" description="Helical" evidence="5">
    <location>
        <begin position="12"/>
        <end position="31"/>
    </location>
</feature>
<dbReference type="GO" id="GO:0048038">
    <property type="term" value="F:quinone binding"/>
    <property type="evidence" value="ECO:0007669"/>
    <property type="project" value="UniProtKB-KW"/>
</dbReference>
<dbReference type="OrthoDB" id="9803734at2"/>
<proteinExistence type="inferred from homology"/>
<keyword evidence="5" id="KW-0874">Quinone</keyword>
<keyword evidence="8" id="KW-1185">Reference proteome</keyword>
<evidence type="ECO:0000256" key="2">
    <source>
        <dbReference type="ARBA" id="ARBA00022692"/>
    </source>
</evidence>
<feature type="transmembrane region" description="Helical" evidence="5">
    <location>
        <begin position="234"/>
        <end position="258"/>
    </location>
</feature>
<evidence type="ECO:0000313" key="7">
    <source>
        <dbReference type="EMBL" id="SEA60984.1"/>
    </source>
</evidence>